<evidence type="ECO:0000256" key="12">
    <source>
        <dbReference type="PIRSR" id="PIRSR603542-1"/>
    </source>
</evidence>
<dbReference type="GO" id="GO:0008897">
    <property type="term" value="F:holo-[acyl-carrier-protein] synthase activity"/>
    <property type="evidence" value="ECO:0007669"/>
    <property type="project" value="InterPro"/>
</dbReference>
<evidence type="ECO:0000259" key="15">
    <source>
        <dbReference type="Pfam" id="PF17837"/>
    </source>
</evidence>
<keyword evidence="17" id="KW-1185">Reference proteome</keyword>
<dbReference type="Pfam" id="PF01648">
    <property type="entry name" value="ACPS"/>
    <property type="match status" value="1"/>
</dbReference>
<dbReference type="RefSeq" id="WP_308347275.1">
    <property type="nucleotide sequence ID" value="NZ_CP129971.1"/>
</dbReference>
<dbReference type="InterPro" id="IPR003542">
    <property type="entry name" value="Enbac_synth_compD-like"/>
</dbReference>
<organism evidence="16 17">
    <name type="scientific">Marivirga salinarum</name>
    <dbReference type="NCBI Taxonomy" id="3059078"/>
    <lineage>
        <taxon>Bacteria</taxon>
        <taxon>Pseudomonadati</taxon>
        <taxon>Bacteroidota</taxon>
        <taxon>Cytophagia</taxon>
        <taxon>Cytophagales</taxon>
        <taxon>Marivirgaceae</taxon>
        <taxon>Marivirga</taxon>
    </lineage>
</organism>
<dbReference type="InterPro" id="IPR037143">
    <property type="entry name" value="4-PPantetheinyl_Trfase_dom_sf"/>
</dbReference>
<evidence type="ECO:0000256" key="10">
    <source>
        <dbReference type="ARBA" id="ARBA00049176"/>
    </source>
</evidence>
<evidence type="ECO:0000256" key="3">
    <source>
        <dbReference type="ARBA" id="ARBA00008342"/>
    </source>
</evidence>
<comment type="catalytic activity">
    <reaction evidence="10">
        <text>apo-[aryl-carrier protein] + CoA = holo-[aryl-carrier protein] + adenosine 3',5'-bisphosphate + H(+)</text>
        <dbReference type="Rhea" id="RHEA:48404"/>
        <dbReference type="Rhea" id="RHEA-COMP:15903"/>
        <dbReference type="Rhea" id="RHEA-COMP:17557"/>
        <dbReference type="ChEBI" id="CHEBI:15378"/>
        <dbReference type="ChEBI" id="CHEBI:29999"/>
        <dbReference type="ChEBI" id="CHEBI:57287"/>
        <dbReference type="ChEBI" id="CHEBI:58343"/>
        <dbReference type="ChEBI" id="CHEBI:64479"/>
    </reaction>
</comment>
<evidence type="ECO:0000256" key="9">
    <source>
        <dbReference type="ARBA" id="ARBA00031996"/>
    </source>
</evidence>
<comment type="similarity">
    <text evidence="3">Belongs to the P-Pant transferase superfamily. EntD family.</text>
</comment>
<evidence type="ECO:0000256" key="8">
    <source>
        <dbReference type="ARBA" id="ARBA00029894"/>
    </source>
</evidence>
<comment type="cofactor">
    <cofactor evidence="13">
        <name>Mg(2+)</name>
        <dbReference type="ChEBI" id="CHEBI:18420"/>
    </cofactor>
</comment>
<dbReference type="PANTHER" id="PTHR38096:SF1">
    <property type="entry name" value="ENTEROBACTIN SYNTHASE COMPONENT D"/>
    <property type="match status" value="1"/>
</dbReference>
<comment type="catalytic activity">
    <reaction evidence="11">
        <text>apo-[peptidyl-carrier protein] + CoA = holo-[peptidyl-carrier protein] + adenosine 3',5'-bisphosphate + H(+)</text>
        <dbReference type="Rhea" id="RHEA:46228"/>
        <dbReference type="Rhea" id="RHEA-COMP:11479"/>
        <dbReference type="Rhea" id="RHEA-COMP:11480"/>
        <dbReference type="ChEBI" id="CHEBI:15378"/>
        <dbReference type="ChEBI" id="CHEBI:29999"/>
        <dbReference type="ChEBI" id="CHEBI:57287"/>
        <dbReference type="ChEBI" id="CHEBI:58343"/>
        <dbReference type="ChEBI" id="CHEBI:64479"/>
    </reaction>
</comment>
<protein>
    <recommendedName>
        <fullName evidence="5">Enterobactin synthase component D</fullName>
    </recommendedName>
    <alternativeName>
        <fullName evidence="8">4'-phosphopantetheinyl transferase EntD</fullName>
    </alternativeName>
    <alternativeName>
        <fullName evidence="9">Enterochelin synthase D</fullName>
    </alternativeName>
</protein>
<evidence type="ECO:0000256" key="11">
    <source>
        <dbReference type="ARBA" id="ARBA00049191"/>
    </source>
</evidence>
<feature type="binding site" evidence="12">
    <location>
        <position position="152"/>
    </location>
    <ligand>
        <name>CoA</name>
        <dbReference type="ChEBI" id="CHEBI:57287"/>
    </ligand>
</feature>
<sequence length="211" mass="25012">MALEYINQINENIHLAVWKIEEDLEFYLKNVQLSLIDEKILLETTHPEKKLEFMAGRMLCKTVLHELKISDQPIFRNEYGKPQIPDSEYDISLSHTENYIALTTGYKLDVGIDIEKPNAKMAKVAPRLYTEEEMAYCQDNLVYFSKVWSAKEVLYKLYMKRELDFRQHLSVKPANKEWTLMTGEIQKENFKQSYQLAFYVLEEYFICLNLT</sequence>
<gene>
    <name evidence="16" type="ORF">QYS49_36120</name>
</gene>
<keyword evidence="13" id="KW-0479">Metal-binding</keyword>
<dbReference type="InterPro" id="IPR008278">
    <property type="entry name" value="4-PPantetheinyl_Trfase_dom"/>
</dbReference>
<evidence type="ECO:0000256" key="6">
    <source>
        <dbReference type="ARBA" id="ARBA00022679"/>
    </source>
</evidence>
<feature type="binding site" evidence="13">
    <location>
        <position position="115"/>
    </location>
    <ligand>
        <name>Mg(2+)</name>
        <dbReference type="ChEBI" id="CHEBI:18420"/>
    </ligand>
</feature>
<feature type="binding site" evidence="12">
    <location>
        <position position="57"/>
    </location>
    <ligand>
        <name>CoA</name>
        <dbReference type="ChEBI" id="CHEBI:57287"/>
    </ligand>
</feature>
<feature type="binding site" evidence="12">
    <location>
        <begin position="94"/>
        <end position="95"/>
    </location>
    <ligand>
        <name>CoA</name>
        <dbReference type="ChEBI" id="CHEBI:57287"/>
    </ligand>
</feature>
<feature type="domain" description="4'-phosphopantetheinyl transferase N-terminal" evidence="15">
    <location>
        <begin position="39"/>
        <end position="101"/>
    </location>
</feature>
<dbReference type="GO" id="GO:0005886">
    <property type="term" value="C:plasma membrane"/>
    <property type="evidence" value="ECO:0007669"/>
    <property type="project" value="TreeGrafter"/>
</dbReference>
<evidence type="ECO:0000256" key="13">
    <source>
        <dbReference type="PIRSR" id="PIRSR603542-2"/>
    </source>
</evidence>
<evidence type="ECO:0000256" key="1">
    <source>
        <dbReference type="ARBA" id="ARBA00003937"/>
    </source>
</evidence>
<reference evidence="16 17" key="1">
    <citation type="submission" date="2023-08" db="EMBL/GenBank/DDBJ databases">
        <title>Comparative genomics and taxonomic characterization of three novel marine species of genus Marivirga.</title>
        <authorList>
            <person name="Muhammad N."/>
            <person name="Kim S.-G."/>
        </authorList>
    </citation>
    <scope>NUCLEOTIDE SEQUENCE [LARGE SCALE GENOMIC DNA]</scope>
    <source>
        <strain evidence="16 17">BDSF4-3</strain>
    </source>
</reference>
<dbReference type="AlphaFoldDB" id="A0AA51N9L9"/>
<comment type="subunit">
    <text evidence="4">EntB, EntD, EntE, and EntF form a multienzyme complex called enterobactin synthase.</text>
</comment>
<proteinExistence type="inferred from homology"/>
<feature type="binding site" evidence="12">
    <location>
        <position position="113"/>
    </location>
    <ligand>
        <name>CoA</name>
        <dbReference type="ChEBI" id="CHEBI:57287"/>
    </ligand>
</feature>
<evidence type="ECO:0000313" key="17">
    <source>
        <dbReference type="Proteomes" id="UP001230496"/>
    </source>
</evidence>
<evidence type="ECO:0000259" key="14">
    <source>
        <dbReference type="Pfam" id="PF01648"/>
    </source>
</evidence>
<dbReference type="KEGG" id="msaa:QYS49_36120"/>
<keyword evidence="6 16" id="KW-0808">Transferase</keyword>
<dbReference type="InterPro" id="IPR041354">
    <property type="entry name" value="4PPT_N"/>
</dbReference>
<accession>A0AA51N9L9</accession>
<feature type="binding site" evidence="13">
    <location>
        <position position="114"/>
    </location>
    <ligand>
        <name>Mg(2+)</name>
        <dbReference type="ChEBI" id="CHEBI:18420"/>
    </ligand>
</feature>
<dbReference type="EMBL" id="CP129971">
    <property type="protein sequence ID" value="WMN10820.1"/>
    <property type="molecule type" value="Genomic_DNA"/>
</dbReference>
<evidence type="ECO:0000256" key="7">
    <source>
        <dbReference type="ARBA" id="ARBA00023191"/>
    </source>
</evidence>
<feature type="domain" description="4'-phosphopantetheinyl transferase" evidence="14">
    <location>
        <begin position="110"/>
        <end position="191"/>
    </location>
</feature>
<comment type="function">
    <text evidence="1">Involved in the biosynthesis of the siderophore enterobactin (enterochelin), which is a macrocyclic trimeric lactone of N-(2,3-dihydroxybenzoyl)-serine. The serine trilactone serves as a scaffolding for the three catechol functionalities that provide hexadentate coordination for the tightly ligated iron(2+) atoms. Plays an essential role in the assembly of the enterobactin by catalyzing the transfer of the 4'-phosphopantetheine (Ppant) moiety from coenzyme A to the apo-domains of both EntB (ArCP domain) and EntF (PCP domain) to yield their holo-forms which make them competent for the activation of 2,3-dihydroxybenzoate (DHB) and L-serine, respectively.</text>
</comment>
<dbReference type="GO" id="GO:0009239">
    <property type="term" value="P:enterobactin biosynthetic process"/>
    <property type="evidence" value="ECO:0007669"/>
    <property type="project" value="UniProtKB-KW"/>
</dbReference>
<dbReference type="SUPFAM" id="SSF56214">
    <property type="entry name" value="4'-phosphopantetheinyl transferase"/>
    <property type="match status" value="2"/>
</dbReference>
<dbReference type="Pfam" id="PF17837">
    <property type="entry name" value="4PPT_N"/>
    <property type="match status" value="1"/>
</dbReference>
<feature type="binding site" evidence="13">
    <location>
        <position position="113"/>
    </location>
    <ligand>
        <name>Mg(2+)</name>
        <dbReference type="ChEBI" id="CHEBI:18420"/>
    </ligand>
</feature>
<dbReference type="GO" id="GO:0000287">
    <property type="term" value="F:magnesium ion binding"/>
    <property type="evidence" value="ECO:0007669"/>
    <property type="project" value="InterPro"/>
</dbReference>
<dbReference type="Proteomes" id="UP001230496">
    <property type="component" value="Chromosome"/>
</dbReference>
<name>A0AA51N9L9_9BACT</name>
<evidence type="ECO:0000256" key="5">
    <source>
        <dbReference type="ARBA" id="ARBA00019087"/>
    </source>
</evidence>
<keyword evidence="7" id="KW-0259">Enterobactin biosynthesis</keyword>
<comment type="pathway">
    <text evidence="2">Siderophore biosynthesis; enterobactin biosynthesis.</text>
</comment>
<evidence type="ECO:0000256" key="4">
    <source>
        <dbReference type="ARBA" id="ARBA00011503"/>
    </source>
</evidence>
<dbReference type="GO" id="GO:0009366">
    <property type="term" value="C:enterobactin synthetase complex"/>
    <property type="evidence" value="ECO:0007669"/>
    <property type="project" value="InterPro"/>
</dbReference>
<keyword evidence="13" id="KW-0460">Magnesium</keyword>
<evidence type="ECO:0000256" key="2">
    <source>
        <dbReference type="ARBA" id="ARBA00004993"/>
    </source>
</evidence>
<feature type="binding site" evidence="12">
    <location>
        <position position="163"/>
    </location>
    <ligand>
        <name>CoA</name>
        <dbReference type="ChEBI" id="CHEBI:57287"/>
    </ligand>
</feature>
<dbReference type="PANTHER" id="PTHR38096">
    <property type="entry name" value="ENTEROBACTIN SYNTHASE COMPONENT D"/>
    <property type="match status" value="1"/>
</dbReference>
<feature type="binding site" evidence="12">
    <location>
        <position position="156"/>
    </location>
    <ligand>
        <name>CoA</name>
        <dbReference type="ChEBI" id="CHEBI:57287"/>
    </ligand>
</feature>
<evidence type="ECO:0000313" key="16">
    <source>
        <dbReference type="EMBL" id="WMN10820.1"/>
    </source>
</evidence>
<dbReference type="Gene3D" id="3.90.470.20">
    <property type="entry name" value="4'-phosphopantetheinyl transferase domain"/>
    <property type="match status" value="1"/>
</dbReference>